<dbReference type="Proteomes" id="UP000182743">
    <property type="component" value="Unassembled WGS sequence"/>
</dbReference>
<dbReference type="RefSeq" id="WP_071520996.1">
    <property type="nucleotide sequence ID" value="NZ_MIHH01000008.1"/>
</dbReference>
<proteinExistence type="predicted"/>
<dbReference type="AlphaFoldDB" id="A0A1J5JIV6"/>
<sequence length="128" mass="14606">MEKQETRLFKSYKSLFHIRFKIHNIGDRTLPRGLSLETLAMIAILYLPLWPLGRLLYPVHPWIGAVIAAGAAAGLLSQSDPQGKFLPLFILGLAEYLVRPKTTDYSGRAIARRRKSRLDWTIMEVDEE</sequence>
<dbReference type="InterPro" id="IPR025608">
    <property type="entry name" value="TcpE"/>
</dbReference>
<reference evidence="1 2" key="1">
    <citation type="submission" date="2016-08" db="EMBL/GenBank/DDBJ databases">
        <title>Genome-based comparison of Moorella thermoacetic strains.</title>
        <authorList>
            <person name="Poehlein A."/>
            <person name="Bengelsdorf F.R."/>
            <person name="Esser C."/>
            <person name="Duerre P."/>
            <person name="Daniel R."/>
        </authorList>
    </citation>
    <scope>NUCLEOTIDE SEQUENCE [LARGE SCALE GENOMIC DNA]</scope>
    <source>
        <strain evidence="1 2">DSM 11768</strain>
    </source>
</reference>
<comment type="caution">
    <text evidence="1">The sequence shown here is derived from an EMBL/GenBank/DDBJ whole genome shotgun (WGS) entry which is preliminary data.</text>
</comment>
<evidence type="ECO:0000313" key="1">
    <source>
        <dbReference type="EMBL" id="OIQ08748.1"/>
    </source>
</evidence>
<dbReference type="EMBL" id="MIHH01000008">
    <property type="protein sequence ID" value="OIQ08748.1"/>
    <property type="molecule type" value="Genomic_DNA"/>
</dbReference>
<dbReference type="Pfam" id="PF12648">
    <property type="entry name" value="TcpE"/>
    <property type="match status" value="1"/>
</dbReference>
<name>A0A1J5JIV6_NEOTH</name>
<evidence type="ECO:0000313" key="2">
    <source>
        <dbReference type="Proteomes" id="UP000182743"/>
    </source>
</evidence>
<organism evidence="1 2">
    <name type="scientific">Neomoorella thermoacetica</name>
    <name type="common">Clostridium thermoaceticum</name>
    <dbReference type="NCBI Taxonomy" id="1525"/>
    <lineage>
        <taxon>Bacteria</taxon>
        <taxon>Bacillati</taxon>
        <taxon>Bacillota</taxon>
        <taxon>Clostridia</taxon>
        <taxon>Neomoorellales</taxon>
        <taxon>Neomoorellaceae</taxon>
        <taxon>Neomoorella</taxon>
    </lineage>
</organism>
<accession>A0A1J5JIV6</accession>
<gene>
    <name evidence="1" type="ORF">MOOR_16670</name>
</gene>
<protein>
    <submittedName>
        <fullName evidence="1">TcpE family protein</fullName>
    </submittedName>
</protein>